<accession>A0AAN6DX22</accession>
<feature type="domain" description="DUF7587" evidence="1">
    <location>
        <begin position="146"/>
        <end position="290"/>
    </location>
</feature>
<name>A0AAN6DX22_9EURO</name>
<comment type="caution">
    <text evidence="2">The sequence shown here is derived from an EMBL/GenBank/DDBJ whole genome shotgun (WGS) entry which is preliminary data.</text>
</comment>
<proteinExistence type="predicted"/>
<evidence type="ECO:0000259" key="1">
    <source>
        <dbReference type="Pfam" id="PF24494"/>
    </source>
</evidence>
<evidence type="ECO:0000313" key="3">
    <source>
        <dbReference type="Proteomes" id="UP001203852"/>
    </source>
</evidence>
<evidence type="ECO:0000313" key="2">
    <source>
        <dbReference type="EMBL" id="KAI1613053.1"/>
    </source>
</evidence>
<dbReference type="AlphaFoldDB" id="A0AAN6DX22"/>
<keyword evidence="3" id="KW-1185">Reference proteome</keyword>
<dbReference type="InterPro" id="IPR056009">
    <property type="entry name" value="DUF7587"/>
</dbReference>
<sequence length="331" mass="37720">MDAKTPRSLSTCASTRDRLGIPEPFDFSRIESPSADEDERVRIAIWNTDQERLRAATGDPGLVSALEQHRFVVAWFQKHLKISIDTMPKNISSETSVEDEIASLKYRRDRAAHLLKLFNDYMTFRVADVPEVFWLDAAVTSPIEGPPFFTRMWNEDSRSQFSDSLGFQCSDWKNVTPAASFDEFKMHGDEMRQSLTNHLETKKSSRWISVWGSMEDVLHRAYYPEYSRANCQVAIISVPKLDRLGILWQSSDDLTEDVGLEEAANAWWAHVLVYGWIPAQCVIRVFPFDHFQSLCTERGIRTVVPAARRPLDLLPKRSSVMKELGIGGGAM</sequence>
<dbReference type="Proteomes" id="UP001203852">
    <property type="component" value="Unassembled WGS sequence"/>
</dbReference>
<dbReference type="EMBL" id="MU404354">
    <property type="protein sequence ID" value="KAI1613053.1"/>
    <property type="molecule type" value="Genomic_DNA"/>
</dbReference>
<reference evidence="2" key="1">
    <citation type="journal article" date="2022" name="bioRxiv">
        <title>Deciphering the potential niche of two novel black yeast fungi from a biological soil crust based on their genomes, phenotypes, and melanin regulation.</title>
        <authorList>
            <consortium name="DOE Joint Genome Institute"/>
            <person name="Carr E.C."/>
            <person name="Barton Q."/>
            <person name="Grambo S."/>
            <person name="Sullivan M."/>
            <person name="Renfro C.M."/>
            <person name="Kuo A."/>
            <person name="Pangilinan J."/>
            <person name="Lipzen A."/>
            <person name="Keymanesh K."/>
            <person name="Savage E."/>
            <person name="Barry K."/>
            <person name="Grigoriev I.V."/>
            <person name="Riekhof W.R."/>
            <person name="Harris S.S."/>
        </authorList>
    </citation>
    <scope>NUCLEOTIDE SEQUENCE</scope>
    <source>
        <strain evidence="2">JF 03-4F</strain>
    </source>
</reference>
<gene>
    <name evidence="2" type="ORF">EDD36DRAFT_465194</name>
</gene>
<organism evidence="2 3">
    <name type="scientific">Exophiala viscosa</name>
    <dbReference type="NCBI Taxonomy" id="2486360"/>
    <lineage>
        <taxon>Eukaryota</taxon>
        <taxon>Fungi</taxon>
        <taxon>Dikarya</taxon>
        <taxon>Ascomycota</taxon>
        <taxon>Pezizomycotina</taxon>
        <taxon>Eurotiomycetes</taxon>
        <taxon>Chaetothyriomycetidae</taxon>
        <taxon>Chaetothyriales</taxon>
        <taxon>Herpotrichiellaceae</taxon>
        <taxon>Exophiala</taxon>
    </lineage>
</organism>
<protein>
    <recommendedName>
        <fullName evidence="1">DUF7587 domain-containing protein</fullName>
    </recommendedName>
</protein>
<dbReference type="Pfam" id="PF24494">
    <property type="entry name" value="DUF7587"/>
    <property type="match status" value="1"/>
</dbReference>